<dbReference type="PROSITE" id="PS50844">
    <property type="entry name" value="AFP_LIKE"/>
    <property type="match status" value="1"/>
</dbReference>
<dbReference type="InterPro" id="IPR013132">
    <property type="entry name" value="PseI/NeuA/B-like_N"/>
</dbReference>
<keyword evidence="2" id="KW-0808">Transferase</keyword>
<dbReference type="InterPro" id="IPR057736">
    <property type="entry name" value="SAF_PseI/NeuA/NeuB"/>
</dbReference>
<dbReference type="InterPro" id="IPR013785">
    <property type="entry name" value="Aldolase_TIM"/>
</dbReference>
<protein>
    <submittedName>
        <fullName evidence="2">N,N'-diacetyllegionaminic acid synthase</fullName>
        <ecNumber evidence="2">2.5.1.101</ecNumber>
    </submittedName>
</protein>
<evidence type="ECO:0000259" key="1">
    <source>
        <dbReference type="PROSITE" id="PS50844"/>
    </source>
</evidence>
<sequence>MKKVYIIAEAGVNHNGSLDIAKKMICVAAKAGVDAIKFQTFKAENLVSKTAPKAQYQMQMTDVHESQYEMLKKLEIDITAHLELMKCCEENHIEFLSTPFDSDSLALLVNDCKLPRIKIPSGEITNAPFLLQIAQTGKPVILSTGMSTLSEIEIALSTLAFGYLNRKDVPSLDGFLSVYASYEGQEVLQEKVTLLHCTTEYPAPFNEVNLKCMDTMNQVFDLPVGYSDHTEGICIPIAAVARGAVMIEKHFTLDRTLMGPDHKASLEPQELKEMVQGIRQIEKAIGNGIKAPSVSEMKNKVIVRKSLIAKAPIYKGEIFTADNLTVKRPGDGISPIYYWSKIGEKAKSDYEEDEVIRE</sequence>
<evidence type="ECO:0000313" key="2">
    <source>
        <dbReference type="EMBL" id="MPL68888.1"/>
    </source>
</evidence>
<dbReference type="Pfam" id="PF08666">
    <property type="entry name" value="SAF"/>
    <property type="match status" value="1"/>
</dbReference>
<dbReference type="GO" id="GO:0016051">
    <property type="term" value="P:carbohydrate biosynthetic process"/>
    <property type="evidence" value="ECO:0007669"/>
    <property type="project" value="InterPro"/>
</dbReference>
<proteinExistence type="predicted"/>
<feature type="domain" description="AFP-like" evidence="1">
    <location>
        <begin position="306"/>
        <end position="358"/>
    </location>
</feature>
<dbReference type="SUPFAM" id="SSF51269">
    <property type="entry name" value="AFP III-like domain"/>
    <property type="match status" value="1"/>
</dbReference>
<dbReference type="SUPFAM" id="SSF51569">
    <property type="entry name" value="Aldolase"/>
    <property type="match status" value="1"/>
</dbReference>
<dbReference type="PANTHER" id="PTHR42966:SF1">
    <property type="entry name" value="SIALIC ACID SYNTHASE"/>
    <property type="match status" value="1"/>
</dbReference>
<organism evidence="2">
    <name type="scientific">bioreactor metagenome</name>
    <dbReference type="NCBI Taxonomy" id="1076179"/>
    <lineage>
        <taxon>unclassified sequences</taxon>
        <taxon>metagenomes</taxon>
        <taxon>ecological metagenomes</taxon>
    </lineage>
</organism>
<dbReference type="InterPro" id="IPR036732">
    <property type="entry name" value="AFP_Neu5c_C_sf"/>
</dbReference>
<accession>A0A644TPH2</accession>
<dbReference type="InterPro" id="IPR006190">
    <property type="entry name" value="SAF_AFP_Neu5Ac"/>
</dbReference>
<dbReference type="GO" id="GO:0047444">
    <property type="term" value="F:N-acylneuraminate-9-phosphate synthase activity"/>
    <property type="evidence" value="ECO:0007669"/>
    <property type="project" value="TreeGrafter"/>
</dbReference>
<dbReference type="InterPro" id="IPR020007">
    <property type="entry name" value="NeuB/NeuA"/>
</dbReference>
<name>A0A644TPH2_9ZZZZ</name>
<dbReference type="Gene3D" id="3.20.20.70">
    <property type="entry name" value="Aldolase class I"/>
    <property type="match status" value="1"/>
</dbReference>
<dbReference type="CDD" id="cd11615">
    <property type="entry name" value="SAF_NeuB_like"/>
    <property type="match status" value="1"/>
</dbReference>
<dbReference type="EMBL" id="VSSQ01000044">
    <property type="protein sequence ID" value="MPL68888.1"/>
    <property type="molecule type" value="Genomic_DNA"/>
</dbReference>
<dbReference type="PANTHER" id="PTHR42966">
    <property type="entry name" value="N-ACETYLNEURAMINATE SYNTHASE"/>
    <property type="match status" value="1"/>
</dbReference>
<dbReference type="Gene3D" id="3.90.1210.10">
    <property type="entry name" value="Antifreeze-like/N-acetylneuraminic acid synthase C-terminal domain"/>
    <property type="match status" value="1"/>
</dbReference>
<gene>
    <name evidence="2" type="primary">legI_1</name>
    <name evidence="2" type="ORF">SDC9_14621</name>
</gene>
<dbReference type="EC" id="2.5.1.101" evidence="2"/>
<dbReference type="InterPro" id="IPR013974">
    <property type="entry name" value="SAF"/>
</dbReference>
<dbReference type="AlphaFoldDB" id="A0A644TPH2"/>
<dbReference type="NCBIfam" id="TIGR03569">
    <property type="entry name" value="NeuB_NnaB"/>
    <property type="match status" value="1"/>
</dbReference>
<dbReference type="InterPro" id="IPR051690">
    <property type="entry name" value="PseI-like"/>
</dbReference>
<dbReference type="Pfam" id="PF03102">
    <property type="entry name" value="NeuB"/>
    <property type="match status" value="1"/>
</dbReference>
<comment type="caution">
    <text evidence="2">The sequence shown here is derived from an EMBL/GenBank/DDBJ whole genome shotgun (WGS) entry which is preliminary data.</text>
</comment>
<reference evidence="2" key="1">
    <citation type="submission" date="2019-08" db="EMBL/GenBank/DDBJ databases">
        <authorList>
            <person name="Kucharzyk K."/>
            <person name="Murdoch R.W."/>
            <person name="Higgins S."/>
            <person name="Loffler F."/>
        </authorList>
    </citation>
    <scope>NUCLEOTIDE SEQUENCE</scope>
</reference>